<evidence type="ECO:0000313" key="4">
    <source>
        <dbReference type="Proteomes" id="UP001140502"/>
    </source>
</evidence>
<keyword evidence="4" id="KW-1185">Reference proteome</keyword>
<evidence type="ECO:0000313" key="3">
    <source>
        <dbReference type="EMBL" id="KAJ4307977.1"/>
    </source>
</evidence>
<dbReference type="InterPro" id="IPR050266">
    <property type="entry name" value="AB_hydrolase_sf"/>
</dbReference>
<dbReference type="EMBL" id="JAPEUR010000595">
    <property type="protein sequence ID" value="KAJ4307977.1"/>
    <property type="molecule type" value="Genomic_DNA"/>
</dbReference>
<accession>A0A9W8TC38</accession>
<sequence length="668" mass="74563">MKFSLASIFSTGLIYAGLVSAQAKGSVYDGEIPEDINGSNYTYPWPVKLFKFTSQLQKLEMAFMDVPPECDNPNGKTALVLHGKNFCGPTWEGTIRALSREGYRVVAPDQVGFCKSSKPLSYQFSLHQFAWNTRGLLDALQVDNVTVIGHSLGGMLAARYSLQYPESVDKTVMVNAVGMEDYVQKGVPYVSIDTTYTSENASSYQSIRGYEQATYYTGEWNDDYDKWVKMLANIYYGSERDNYVKNQAQIVDMVLTQPIAHQFKDIKTRTLIMVGTNDTTAIGAQWAPKEVAAKLGHFDVLGKEVSSLIPDGHLVEFPGLGHAPQISHPELFHENFIRLSVPLVNFSNTSQLKETLESTLVKMNVPSSGKQLLEMDSPSPSIGDRRFVYLWLLDCARGPAGSRNNQAVAYRNNKPIKQFNFAAIAESLVRDIPKTEYHLFLYNKSKVGAPGVRSEGPPQWTGAGSNPFFPKVTEEFKEMNHFHGVLAYDHRAEEQPNLNLTVGNGGRKSDWEEGKPFYGLKPFEDVGKEIPGPSNSVICINIKFELEDASVYEIDETVGKPALADCVSPVYKPDADKWLDTVRFEIAQKGFPNYLSFNIRFVESQGEYLLNPVPVQAQLFNISSINIHDAVAKETPFGEFDTVTCVIKLAFPYKKEHVEAEGDVIMKK</sequence>
<dbReference type="InterPro" id="IPR000073">
    <property type="entry name" value="AB_hydrolase_1"/>
</dbReference>
<dbReference type="GO" id="GO:0046464">
    <property type="term" value="P:acylglycerol catabolic process"/>
    <property type="evidence" value="ECO:0007669"/>
    <property type="project" value="TreeGrafter"/>
</dbReference>
<dbReference type="GO" id="GO:0047372">
    <property type="term" value="F:monoacylglycerol lipase activity"/>
    <property type="evidence" value="ECO:0007669"/>
    <property type="project" value="TreeGrafter"/>
</dbReference>
<proteinExistence type="predicted"/>
<dbReference type="SUPFAM" id="SSF53474">
    <property type="entry name" value="alpha/beta-Hydrolases"/>
    <property type="match status" value="1"/>
</dbReference>
<protein>
    <recommendedName>
        <fullName evidence="2">AB hydrolase-1 domain-containing protein</fullName>
    </recommendedName>
</protein>
<dbReference type="AlphaFoldDB" id="A0A9W8TC38"/>
<feature type="chain" id="PRO_5040934448" description="AB hydrolase-1 domain-containing protein" evidence="1">
    <location>
        <begin position="22"/>
        <end position="668"/>
    </location>
</feature>
<dbReference type="GO" id="GO:0016020">
    <property type="term" value="C:membrane"/>
    <property type="evidence" value="ECO:0007669"/>
    <property type="project" value="TreeGrafter"/>
</dbReference>
<evidence type="ECO:0000259" key="2">
    <source>
        <dbReference type="Pfam" id="PF00561"/>
    </source>
</evidence>
<dbReference type="PANTHER" id="PTHR43798:SF33">
    <property type="entry name" value="HYDROLASE, PUTATIVE (AFU_ORTHOLOGUE AFUA_2G14860)-RELATED"/>
    <property type="match status" value="1"/>
</dbReference>
<name>A0A9W8TC38_9HYPO</name>
<gene>
    <name evidence="3" type="ORF">N0V84_012374</name>
</gene>
<feature type="signal peptide" evidence="1">
    <location>
        <begin position="1"/>
        <end position="21"/>
    </location>
</feature>
<comment type="caution">
    <text evidence="3">The sequence shown here is derived from an EMBL/GenBank/DDBJ whole genome shotgun (WGS) entry which is preliminary data.</text>
</comment>
<evidence type="ECO:0000256" key="1">
    <source>
        <dbReference type="SAM" id="SignalP"/>
    </source>
</evidence>
<dbReference type="PANTHER" id="PTHR43798">
    <property type="entry name" value="MONOACYLGLYCEROL LIPASE"/>
    <property type="match status" value="1"/>
</dbReference>
<dbReference type="PRINTS" id="PR00111">
    <property type="entry name" value="ABHYDROLASE"/>
</dbReference>
<organism evidence="3 4">
    <name type="scientific">Fusarium piperis</name>
    <dbReference type="NCBI Taxonomy" id="1435070"/>
    <lineage>
        <taxon>Eukaryota</taxon>
        <taxon>Fungi</taxon>
        <taxon>Dikarya</taxon>
        <taxon>Ascomycota</taxon>
        <taxon>Pezizomycotina</taxon>
        <taxon>Sordariomycetes</taxon>
        <taxon>Hypocreomycetidae</taxon>
        <taxon>Hypocreales</taxon>
        <taxon>Nectriaceae</taxon>
        <taxon>Fusarium</taxon>
        <taxon>Fusarium solani species complex</taxon>
    </lineage>
</organism>
<dbReference type="Pfam" id="PF00561">
    <property type="entry name" value="Abhydrolase_1"/>
    <property type="match status" value="1"/>
</dbReference>
<dbReference type="OrthoDB" id="10249433at2759"/>
<reference evidence="3" key="1">
    <citation type="submission" date="2022-10" db="EMBL/GenBank/DDBJ databases">
        <title>Tapping the CABI collections for fungal endophytes: first genome assemblies for Collariella, Neodidymelliopsis, Ascochyta clinopodiicola, Didymella pomorum, Didymosphaeria variabile, Neocosmospora piperis and Neocucurbitaria cava.</title>
        <authorList>
            <person name="Hill R."/>
        </authorList>
    </citation>
    <scope>NUCLEOTIDE SEQUENCE</scope>
    <source>
        <strain evidence="3">IMI 366586</strain>
    </source>
</reference>
<dbReference type="Proteomes" id="UP001140502">
    <property type="component" value="Unassembled WGS sequence"/>
</dbReference>
<dbReference type="InterPro" id="IPR029058">
    <property type="entry name" value="AB_hydrolase_fold"/>
</dbReference>
<dbReference type="Gene3D" id="3.40.50.1820">
    <property type="entry name" value="alpha/beta hydrolase"/>
    <property type="match status" value="1"/>
</dbReference>
<feature type="domain" description="AB hydrolase-1" evidence="2">
    <location>
        <begin position="79"/>
        <end position="176"/>
    </location>
</feature>
<keyword evidence="1" id="KW-0732">Signal</keyword>